<dbReference type="Proteomes" id="UP000240621">
    <property type="component" value="Unassembled WGS sequence"/>
</dbReference>
<evidence type="ECO:0000313" key="2">
    <source>
        <dbReference type="EMBL" id="PSK80961.1"/>
    </source>
</evidence>
<evidence type="ECO:0000313" key="3">
    <source>
        <dbReference type="Proteomes" id="UP000240621"/>
    </source>
</evidence>
<evidence type="ECO:0000313" key="4">
    <source>
        <dbReference type="Proteomes" id="UP000396862"/>
    </source>
</evidence>
<dbReference type="AlphaFoldDB" id="A0A2P8C7M0"/>
<proteinExistence type="predicted"/>
<accession>A0A2P8C7M0</accession>
<dbReference type="OrthoDB" id="1355305at2"/>
<keyword evidence="4" id="KW-1185">Reference proteome</keyword>
<dbReference type="RefSeq" id="WP_146142066.1">
    <property type="nucleotide sequence ID" value="NZ_BLAU01000001.1"/>
</dbReference>
<evidence type="ECO:0000313" key="1">
    <source>
        <dbReference type="EMBL" id="GET22361.1"/>
    </source>
</evidence>
<comment type="caution">
    <text evidence="2">The sequence shown here is derived from an EMBL/GenBank/DDBJ whole genome shotgun (WGS) entry which is preliminary data.</text>
</comment>
<organism evidence="2 3">
    <name type="scientific">Prolixibacter denitrificans</name>
    <dbReference type="NCBI Taxonomy" id="1541063"/>
    <lineage>
        <taxon>Bacteria</taxon>
        <taxon>Pseudomonadati</taxon>
        <taxon>Bacteroidota</taxon>
        <taxon>Bacteroidia</taxon>
        <taxon>Marinilabiliales</taxon>
        <taxon>Prolixibacteraceae</taxon>
        <taxon>Prolixibacter</taxon>
    </lineage>
</organism>
<reference evidence="1 4" key="2">
    <citation type="submission" date="2019-10" db="EMBL/GenBank/DDBJ databases">
        <title>Prolixibacter strains distinguished by the presence of nitrate reductase genes were adept at nitrate-dependent anaerobic corrosion of metallic iron and carbon steel.</title>
        <authorList>
            <person name="Iino T."/>
            <person name="Shono N."/>
            <person name="Ito K."/>
            <person name="Nakamura R."/>
            <person name="Sueoka K."/>
            <person name="Harayama S."/>
            <person name="Ohkuma M."/>
        </authorList>
    </citation>
    <scope>NUCLEOTIDE SEQUENCE [LARGE SCALE GENOMIC DNA]</scope>
    <source>
        <strain evidence="1 4">MIC1-1</strain>
    </source>
</reference>
<dbReference type="EMBL" id="PYGC01000012">
    <property type="protein sequence ID" value="PSK80961.1"/>
    <property type="molecule type" value="Genomic_DNA"/>
</dbReference>
<gene>
    <name evidence="2" type="ORF">CLV93_11296</name>
    <name evidence="1" type="ORF">JCM18694_26070</name>
</gene>
<dbReference type="EMBL" id="BLAU01000001">
    <property type="protein sequence ID" value="GET22361.1"/>
    <property type="molecule type" value="Genomic_DNA"/>
</dbReference>
<dbReference type="Proteomes" id="UP000396862">
    <property type="component" value="Unassembled WGS sequence"/>
</dbReference>
<sequence length="199" mass="22707">MNKIKESYKQSVSFFDSSLVTHFPMELPDSVGLVTNVPSKDTIKLLGFGVDELMLWKKYDSIKYNELKSHFVRISQATYQANDSSLLLIFPYSNVVELDGRVFDNQESPLKQKLAEHNITKAKSLPVPLFNVDEFKGKSFCGLNEGFRLYVLGAESGKFLPASELQDCECLPKKWKHGYSKGVALNDKQRIVIYWIIAW</sequence>
<reference evidence="2 3" key="1">
    <citation type="submission" date="2018-03" db="EMBL/GenBank/DDBJ databases">
        <title>Genomic Encyclopedia of Archaeal and Bacterial Type Strains, Phase II (KMG-II): from individual species to whole genera.</title>
        <authorList>
            <person name="Goeker M."/>
        </authorList>
    </citation>
    <scope>NUCLEOTIDE SEQUENCE [LARGE SCALE GENOMIC DNA]</scope>
    <source>
        <strain evidence="2 3">DSM 27267</strain>
    </source>
</reference>
<protein>
    <submittedName>
        <fullName evidence="2">Uncharacterized protein</fullName>
    </submittedName>
</protein>
<name>A0A2P8C7M0_9BACT</name>